<proteinExistence type="inferred from homology"/>
<dbReference type="InterPro" id="IPR036584">
    <property type="entry name" value="FliS_sf"/>
</dbReference>
<evidence type="ECO:0000256" key="4">
    <source>
        <dbReference type="ARBA" id="ARBA00022795"/>
    </source>
</evidence>
<evidence type="ECO:0000256" key="2">
    <source>
        <dbReference type="ARBA" id="ARBA00008787"/>
    </source>
</evidence>
<dbReference type="Pfam" id="PF02561">
    <property type="entry name" value="FliS"/>
    <property type="match status" value="1"/>
</dbReference>
<organism evidence="7 8">
    <name type="scientific">Nitrogeniibacter mangrovi</name>
    <dbReference type="NCBI Taxonomy" id="2016596"/>
    <lineage>
        <taxon>Bacteria</taxon>
        <taxon>Pseudomonadati</taxon>
        <taxon>Pseudomonadota</taxon>
        <taxon>Betaproteobacteria</taxon>
        <taxon>Rhodocyclales</taxon>
        <taxon>Zoogloeaceae</taxon>
        <taxon>Nitrogeniibacter</taxon>
    </lineage>
</organism>
<keyword evidence="3 6" id="KW-0963">Cytoplasm</keyword>
<dbReference type="KEGG" id="azq:G3580_06475"/>
<dbReference type="PANTHER" id="PTHR34773:SF1">
    <property type="entry name" value="FLAGELLAR SECRETION CHAPERONE FLIS"/>
    <property type="match status" value="1"/>
</dbReference>
<dbReference type="GO" id="GO:0071973">
    <property type="term" value="P:bacterial-type flagellum-dependent cell motility"/>
    <property type="evidence" value="ECO:0007669"/>
    <property type="project" value="TreeGrafter"/>
</dbReference>
<dbReference type="PIRSF" id="PIRSF039090">
    <property type="entry name" value="Flis"/>
    <property type="match status" value="1"/>
</dbReference>
<dbReference type="GO" id="GO:0005829">
    <property type="term" value="C:cytosol"/>
    <property type="evidence" value="ECO:0007669"/>
    <property type="project" value="UniProtKB-SubCell"/>
</dbReference>
<comment type="subcellular location">
    <subcellularLocation>
        <location evidence="1 6">Cytoplasm</location>
        <location evidence="1 6">Cytosol</location>
    </subcellularLocation>
</comment>
<sequence>MLMNTTNPSAAYRSAGIEAEALGTSPHGLVTMLFDGALLAITLGKASMMEHKTIEKAQSINKAIDIIGSGLRAALNIKDGGELANNLDQLYEYIIMQLLKANLNNDADLLDEAYGLLDQLADAWKQIGTPNATQAQV</sequence>
<dbReference type="GO" id="GO:0044780">
    <property type="term" value="P:bacterial-type flagellum assembly"/>
    <property type="evidence" value="ECO:0007669"/>
    <property type="project" value="InterPro"/>
</dbReference>
<dbReference type="Gene3D" id="1.20.120.340">
    <property type="entry name" value="Flagellar protein FliS"/>
    <property type="match status" value="1"/>
</dbReference>
<evidence type="ECO:0000256" key="6">
    <source>
        <dbReference type="PIRNR" id="PIRNR039090"/>
    </source>
</evidence>
<name>A0A6C1B125_9RHOO</name>
<dbReference type="Proteomes" id="UP000501991">
    <property type="component" value="Chromosome"/>
</dbReference>
<dbReference type="InterPro" id="IPR003713">
    <property type="entry name" value="FliS"/>
</dbReference>
<keyword evidence="8" id="KW-1185">Reference proteome</keyword>
<protein>
    <recommendedName>
        <fullName evidence="6">Flagellar secretion chaperone FliS</fullName>
    </recommendedName>
</protein>
<keyword evidence="5" id="KW-0143">Chaperone</keyword>
<evidence type="ECO:0000313" key="8">
    <source>
        <dbReference type="Proteomes" id="UP000501991"/>
    </source>
</evidence>
<evidence type="ECO:0000256" key="1">
    <source>
        <dbReference type="ARBA" id="ARBA00004514"/>
    </source>
</evidence>
<dbReference type="AlphaFoldDB" id="A0A6C1B125"/>
<keyword evidence="4 6" id="KW-1005">Bacterial flagellum biogenesis</keyword>
<evidence type="ECO:0000256" key="3">
    <source>
        <dbReference type="ARBA" id="ARBA00022490"/>
    </source>
</evidence>
<dbReference type="PANTHER" id="PTHR34773">
    <property type="entry name" value="FLAGELLAR SECRETION CHAPERONE FLIS"/>
    <property type="match status" value="1"/>
</dbReference>
<dbReference type="SUPFAM" id="SSF101116">
    <property type="entry name" value="Flagellar export chaperone FliS"/>
    <property type="match status" value="1"/>
</dbReference>
<evidence type="ECO:0000313" key="7">
    <source>
        <dbReference type="EMBL" id="QID17321.1"/>
    </source>
</evidence>
<keyword evidence="7" id="KW-0282">Flagellum</keyword>
<evidence type="ECO:0000256" key="5">
    <source>
        <dbReference type="ARBA" id="ARBA00023186"/>
    </source>
</evidence>
<accession>A0A6C1B125</accession>
<gene>
    <name evidence="7" type="primary">fliS</name>
    <name evidence="7" type="ORF">G3580_06475</name>
</gene>
<keyword evidence="7" id="KW-0969">Cilium</keyword>
<dbReference type="EMBL" id="CP048836">
    <property type="protein sequence ID" value="QID17321.1"/>
    <property type="molecule type" value="Genomic_DNA"/>
</dbReference>
<dbReference type="NCBIfam" id="TIGR00208">
    <property type="entry name" value="fliS"/>
    <property type="match status" value="1"/>
</dbReference>
<reference evidence="7 8" key="1">
    <citation type="submission" date="2020-02" db="EMBL/GenBank/DDBJ databases">
        <title>Nitrogenibacter mangrovi gen. nov., sp. nov. isolated from mangrove sediment, a denitrifying betaproteobacterium.</title>
        <authorList>
            <person name="Liao H."/>
            <person name="Tian Y."/>
        </authorList>
    </citation>
    <scope>NUCLEOTIDE SEQUENCE [LARGE SCALE GENOMIC DNA]</scope>
    <source>
        <strain evidence="7 8">M9-3-2</strain>
    </source>
</reference>
<keyword evidence="7" id="KW-0966">Cell projection</keyword>
<dbReference type="CDD" id="cd16098">
    <property type="entry name" value="FliS"/>
    <property type="match status" value="1"/>
</dbReference>
<comment type="similarity">
    <text evidence="2 6">Belongs to the FliS family.</text>
</comment>